<accession>A0A4R5PBC4</accession>
<feature type="compositionally biased region" description="Basic and acidic residues" evidence="1">
    <location>
        <begin position="47"/>
        <end position="66"/>
    </location>
</feature>
<feature type="compositionally biased region" description="Polar residues" evidence="1">
    <location>
        <begin position="80"/>
        <end position="91"/>
    </location>
</feature>
<evidence type="ECO:0000256" key="2">
    <source>
        <dbReference type="SAM" id="Phobius"/>
    </source>
</evidence>
<reference evidence="4 5" key="1">
    <citation type="journal article" date="2019" name="Sci. Rep.">
        <title>Extended insight into the Mycobacterium chelonae-abscessus complex through whole genome sequencing of Mycobacterium salmoniphilum outbreak and Mycobacterium salmoniphilum-like strains.</title>
        <authorList>
            <person name="Behra P.R.K."/>
            <person name="Das S."/>
            <person name="Pettersson B.M.F."/>
            <person name="Shirreff L."/>
            <person name="DuCote T."/>
            <person name="Jacobsson K.G."/>
            <person name="Ennis D.G."/>
            <person name="Kirsebom L.A."/>
        </authorList>
    </citation>
    <scope>NUCLEOTIDE SEQUENCE [LARGE SCALE GENOMIC DNA]</scope>
    <source>
        <strain evidence="4 5">DSM 45524</strain>
    </source>
</reference>
<dbReference type="AlphaFoldDB" id="A0A4R5PBC4"/>
<feature type="domain" description="DUF2510" evidence="3">
    <location>
        <begin position="12"/>
        <end position="41"/>
    </location>
</feature>
<evidence type="ECO:0000259" key="3">
    <source>
        <dbReference type="Pfam" id="PF10708"/>
    </source>
</evidence>
<keyword evidence="2" id="KW-1133">Transmembrane helix</keyword>
<sequence length="287" mass="31738">MTDKSQSGRRQGWYADPSDDALLRWWDGDRWTDSTTPRPGSAGPRSTVDRPMRNDGGRPRLDRSEEWTGTVDQPPLYPTGVSNLHNPSRGSDSPYIAPAPRSRVDAETSSGRQVVIRGSARAVQQRSVGSQTAMEILTFRVERYDPAGNRLAPVPVELGGMQWSGSRISGQISDGDEVEVRGQWRGGNLRADTVINLSTGAHVQGRSGWQELTESISPDGRKRIRRGFVIVLAAIVTVIVVVITVFVLLVRHADSTFDRERDDQLKNWCLNIRDAGMKLPHECDGVI</sequence>
<evidence type="ECO:0000313" key="4">
    <source>
        <dbReference type="EMBL" id="TDH22015.1"/>
    </source>
</evidence>
<dbReference type="Proteomes" id="UP000295627">
    <property type="component" value="Unassembled WGS sequence"/>
</dbReference>
<keyword evidence="2" id="KW-0812">Transmembrane</keyword>
<dbReference type="InterPro" id="IPR018929">
    <property type="entry name" value="DUF2510"/>
</dbReference>
<proteinExistence type="predicted"/>
<dbReference type="Pfam" id="PF10708">
    <property type="entry name" value="DUF2510"/>
    <property type="match status" value="1"/>
</dbReference>
<feature type="transmembrane region" description="Helical" evidence="2">
    <location>
        <begin position="228"/>
        <end position="250"/>
    </location>
</feature>
<keyword evidence="2" id="KW-0472">Membrane</keyword>
<organism evidence="4 5">
    <name type="scientific">Mycobacteroides franklinii</name>
    <dbReference type="NCBI Taxonomy" id="948102"/>
    <lineage>
        <taxon>Bacteria</taxon>
        <taxon>Bacillati</taxon>
        <taxon>Actinomycetota</taxon>
        <taxon>Actinomycetes</taxon>
        <taxon>Mycobacteriales</taxon>
        <taxon>Mycobacteriaceae</taxon>
        <taxon>Mycobacteroides</taxon>
    </lineage>
</organism>
<dbReference type="EMBL" id="RXLR01000014">
    <property type="protein sequence ID" value="TDH22015.1"/>
    <property type="molecule type" value="Genomic_DNA"/>
</dbReference>
<evidence type="ECO:0000313" key="5">
    <source>
        <dbReference type="Proteomes" id="UP000295627"/>
    </source>
</evidence>
<protein>
    <submittedName>
        <fullName evidence="4">DUF2510 domain-containing protein</fullName>
    </submittedName>
</protein>
<gene>
    <name evidence="4" type="ORF">EJ571_08625</name>
</gene>
<comment type="caution">
    <text evidence="4">The sequence shown here is derived from an EMBL/GenBank/DDBJ whole genome shotgun (WGS) entry which is preliminary data.</text>
</comment>
<evidence type="ECO:0000256" key="1">
    <source>
        <dbReference type="SAM" id="MobiDB-lite"/>
    </source>
</evidence>
<name>A0A4R5PBC4_9MYCO</name>
<feature type="region of interest" description="Disordered" evidence="1">
    <location>
        <begin position="29"/>
        <end position="111"/>
    </location>
</feature>